<dbReference type="Proteomes" id="UP001154282">
    <property type="component" value="Unassembled WGS sequence"/>
</dbReference>
<sequence>MTGRQTQLTRLTGSECFGCQRTGNRRSPACCEDPSPKKRGSEDGAVPILKPEHTDSKQNGQIAVLESKSSPWDSSP</sequence>
<evidence type="ECO:0000256" key="1">
    <source>
        <dbReference type="SAM" id="MobiDB-lite"/>
    </source>
</evidence>
<protein>
    <submittedName>
        <fullName evidence="2">Uncharacterized protein</fullName>
    </submittedName>
</protein>
<gene>
    <name evidence="2" type="ORF">LITE_LOCUS20425</name>
</gene>
<evidence type="ECO:0000313" key="3">
    <source>
        <dbReference type="Proteomes" id="UP001154282"/>
    </source>
</evidence>
<feature type="compositionally biased region" description="Polar residues" evidence="1">
    <location>
        <begin position="57"/>
        <end position="76"/>
    </location>
</feature>
<proteinExistence type="predicted"/>
<dbReference type="EMBL" id="CAMGYJ010000005">
    <property type="protein sequence ID" value="CAI0425494.1"/>
    <property type="molecule type" value="Genomic_DNA"/>
</dbReference>
<feature type="region of interest" description="Disordered" evidence="1">
    <location>
        <begin position="17"/>
        <end position="76"/>
    </location>
</feature>
<reference evidence="2" key="1">
    <citation type="submission" date="2022-08" db="EMBL/GenBank/DDBJ databases">
        <authorList>
            <person name="Gutierrez-Valencia J."/>
        </authorList>
    </citation>
    <scope>NUCLEOTIDE SEQUENCE</scope>
</reference>
<organism evidence="2 3">
    <name type="scientific">Linum tenue</name>
    <dbReference type="NCBI Taxonomy" id="586396"/>
    <lineage>
        <taxon>Eukaryota</taxon>
        <taxon>Viridiplantae</taxon>
        <taxon>Streptophyta</taxon>
        <taxon>Embryophyta</taxon>
        <taxon>Tracheophyta</taxon>
        <taxon>Spermatophyta</taxon>
        <taxon>Magnoliopsida</taxon>
        <taxon>eudicotyledons</taxon>
        <taxon>Gunneridae</taxon>
        <taxon>Pentapetalae</taxon>
        <taxon>rosids</taxon>
        <taxon>fabids</taxon>
        <taxon>Malpighiales</taxon>
        <taxon>Linaceae</taxon>
        <taxon>Linum</taxon>
    </lineage>
</organism>
<dbReference type="AlphaFoldDB" id="A0AAV0KVH3"/>
<comment type="caution">
    <text evidence="2">The sequence shown here is derived from an EMBL/GenBank/DDBJ whole genome shotgun (WGS) entry which is preliminary data.</text>
</comment>
<name>A0AAV0KVH3_9ROSI</name>
<keyword evidence="3" id="KW-1185">Reference proteome</keyword>
<accession>A0AAV0KVH3</accession>
<evidence type="ECO:0000313" key="2">
    <source>
        <dbReference type="EMBL" id="CAI0425494.1"/>
    </source>
</evidence>